<reference evidence="2" key="1">
    <citation type="submission" date="2022-07" db="EMBL/GenBank/DDBJ databases">
        <title>Draft genome sequence of Zalerion maritima ATCC 34329, a (micro)plastics degrading marine fungus.</title>
        <authorList>
            <person name="Paco A."/>
            <person name="Goncalves M.F.M."/>
            <person name="Rocha-Santos T.A.P."/>
            <person name="Alves A."/>
        </authorList>
    </citation>
    <scope>NUCLEOTIDE SEQUENCE</scope>
    <source>
        <strain evidence="2">ATCC 34329</strain>
    </source>
</reference>
<protein>
    <submittedName>
        <fullName evidence="2">Uncharacterized protein</fullName>
    </submittedName>
</protein>
<keyword evidence="3" id="KW-1185">Reference proteome</keyword>
<evidence type="ECO:0000256" key="1">
    <source>
        <dbReference type="SAM" id="MobiDB-lite"/>
    </source>
</evidence>
<evidence type="ECO:0000313" key="2">
    <source>
        <dbReference type="EMBL" id="KAJ2901840.1"/>
    </source>
</evidence>
<dbReference type="AlphaFoldDB" id="A0AAD5WTW8"/>
<dbReference type="EMBL" id="JAKWBI020000135">
    <property type="protein sequence ID" value="KAJ2901840.1"/>
    <property type="molecule type" value="Genomic_DNA"/>
</dbReference>
<evidence type="ECO:0000313" key="3">
    <source>
        <dbReference type="Proteomes" id="UP001201980"/>
    </source>
</evidence>
<sequence length="191" mass="20863">MADFTNSRNRYPARRALFDALQAACLRQTSLLRIPGGGWTTLCDVAAEGWENEGHVKFQVRPLRAPGRDIFSHGGAALPDCNFAALSNSGSPARDSSTGSGGRGSRGENREAGTYRICPARLFTERSSAVSGTMCSRLGDVITWNGGEWRLLLCRPASLEEGRPIGSLRDQLRTSVLWIWGILERYAEDGF</sequence>
<comment type="caution">
    <text evidence="2">The sequence shown here is derived from an EMBL/GenBank/DDBJ whole genome shotgun (WGS) entry which is preliminary data.</text>
</comment>
<name>A0AAD5WTW8_9PEZI</name>
<gene>
    <name evidence="2" type="ORF">MKZ38_001319</name>
</gene>
<organism evidence="2 3">
    <name type="scientific">Zalerion maritima</name>
    <dbReference type="NCBI Taxonomy" id="339359"/>
    <lineage>
        <taxon>Eukaryota</taxon>
        <taxon>Fungi</taxon>
        <taxon>Dikarya</taxon>
        <taxon>Ascomycota</taxon>
        <taxon>Pezizomycotina</taxon>
        <taxon>Sordariomycetes</taxon>
        <taxon>Lulworthiomycetidae</taxon>
        <taxon>Lulworthiales</taxon>
        <taxon>Lulworthiaceae</taxon>
        <taxon>Zalerion</taxon>
    </lineage>
</organism>
<accession>A0AAD5WTW8</accession>
<feature type="region of interest" description="Disordered" evidence="1">
    <location>
        <begin position="89"/>
        <end position="110"/>
    </location>
</feature>
<proteinExistence type="predicted"/>
<dbReference type="Proteomes" id="UP001201980">
    <property type="component" value="Unassembled WGS sequence"/>
</dbReference>